<sequence length="462" mass="51297">MVDALAAAPAFALSWSGLSAPSRVWSTSTQRQRSTPSGTLCAISALCAISVVRPARRGSLRATKDDAPKVVLMGDSILDNFYWLQTPKRHLRVRLREQLANSRNAKVRQLQCVNLAVDQMTTFDFAERKASDNPWDVYAKARQQVDFEDDEDKEYAVDSDGVIRSVEHLKRLSNVQWVVLSLGGNDVYLNPSVKSKLVGSLLPPMEEQRKEVAEEFAQRLKTAVEQVRKAQPGASLVLVVPYQPHEEFSLLMGAPINDEGKRIYGDILGDGTRVFERKILPELVNPMVMEMLALSRELKCPVIDLSQTLDPTCEEHYGTGEIGRVNELGVPWSGAEPSDVSCDFLARLVTHAVTQGPKPAVYRGRPRQEERGWTMTIREEKNDWIFAKDYRFGGKPAMRKKQGDGGAPPMFKLGALDSFLLGAGVVILVNVVLIAQGNSPLGFDRTEFEQRLEVQGFKAKSG</sequence>
<keyword evidence="1" id="KW-0472">Membrane</keyword>
<dbReference type="EMBL" id="CAUJNA010000113">
    <property type="protein sequence ID" value="CAJ1372047.1"/>
    <property type="molecule type" value="Genomic_DNA"/>
</dbReference>
<keyword evidence="1" id="KW-0812">Transmembrane</keyword>
<dbReference type="Proteomes" id="UP001178507">
    <property type="component" value="Unassembled WGS sequence"/>
</dbReference>
<dbReference type="CDD" id="cd00229">
    <property type="entry name" value="SGNH_hydrolase"/>
    <property type="match status" value="1"/>
</dbReference>
<protein>
    <submittedName>
        <fullName evidence="2">Uncharacterized protein</fullName>
    </submittedName>
</protein>
<gene>
    <name evidence="2" type="ORF">EVOR1521_LOCUS2202</name>
</gene>
<organism evidence="2 3">
    <name type="scientific">Effrenium voratum</name>
    <dbReference type="NCBI Taxonomy" id="2562239"/>
    <lineage>
        <taxon>Eukaryota</taxon>
        <taxon>Sar</taxon>
        <taxon>Alveolata</taxon>
        <taxon>Dinophyceae</taxon>
        <taxon>Suessiales</taxon>
        <taxon>Symbiodiniaceae</taxon>
        <taxon>Effrenium</taxon>
    </lineage>
</organism>
<proteinExistence type="predicted"/>
<dbReference type="InterPro" id="IPR036514">
    <property type="entry name" value="SGNH_hydro_sf"/>
</dbReference>
<evidence type="ECO:0000256" key="1">
    <source>
        <dbReference type="SAM" id="Phobius"/>
    </source>
</evidence>
<comment type="caution">
    <text evidence="2">The sequence shown here is derived from an EMBL/GenBank/DDBJ whole genome shotgun (WGS) entry which is preliminary data.</text>
</comment>
<accession>A0AA36MLZ0</accession>
<name>A0AA36MLZ0_9DINO</name>
<dbReference type="SUPFAM" id="SSF52266">
    <property type="entry name" value="SGNH hydrolase"/>
    <property type="match status" value="1"/>
</dbReference>
<dbReference type="Gene3D" id="3.40.50.1110">
    <property type="entry name" value="SGNH hydrolase"/>
    <property type="match status" value="1"/>
</dbReference>
<dbReference type="AlphaFoldDB" id="A0AA36MLZ0"/>
<keyword evidence="3" id="KW-1185">Reference proteome</keyword>
<evidence type="ECO:0000313" key="3">
    <source>
        <dbReference type="Proteomes" id="UP001178507"/>
    </source>
</evidence>
<keyword evidence="1" id="KW-1133">Transmembrane helix</keyword>
<feature type="transmembrane region" description="Helical" evidence="1">
    <location>
        <begin position="419"/>
        <end position="437"/>
    </location>
</feature>
<evidence type="ECO:0000313" key="2">
    <source>
        <dbReference type="EMBL" id="CAJ1372047.1"/>
    </source>
</evidence>
<reference evidence="2" key="1">
    <citation type="submission" date="2023-08" db="EMBL/GenBank/DDBJ databases">
        <authorList>
            <person name="Chen Y."/>
            <person name="Shah S."/>
            <person name="Dougan E. K."/>
            <person name="Thang M."/>
            <person name="Chan C."/>
        </authorList>
    </citation>
    <scope>NUCLEOTIDE SEQUENCE</scope>
</reference>